<dbReference type="GO" id="GO:0009691">
    <property type="term" value="P:cytokinin biosynthetic process"/>
    <property type="evidence" value="ECO:0007669"/>
    <property type="project" value="UniProtKB-UniRule"/>
</dbReference>
<dbReference type="OrthoDB" id="9801098at2"/>
<dbReference type="GO" id="GO:0005829">
    <property type="term" value="C:cytosol"/>
    <property type="evidence" value="ECO:0007669"/>
    <property type="project" value="TreeGrafter"/>
</dbReference>
<name>A0A2D0ND26_FLAN2</name>
<dbReference type="Pfam" id="PF03641">
    <property type="entry name" value="Lysine_decarbox"/>
    <property type="match status" value="1"/>
</dbReference>
<comment type="similarity">
    <text evidence="2">Belongs to the LOG family.</text>
</comment>
<comment type="catalytic activity">
    <reaction evidence="1">
        <text>AMP + H2O = D-ribose 5-phosphate + adenine</text>
        <dbReference type="Rhea" id="RHEA:20129"/>
        <dbReference type="ChEBI" id="CHEBI:15377"/>
        <dbReference type="ChEBI" id="CHEBI:16708"/>
        <dbReference type="ChEBI" id="CHEBI:78346"/>
        <dbReference type="ChEBI" id="CHEBI:456215"/>
        <dbReference type="EC" id="3.2.2.4"/>
    </reaction>
</comment>
<dbReference type="EC" id="3.2.2.n1" evidence="2"/>
<dbReference type="NCBIfam" id="TIGR00730">
    <property type="entry name" value="Rossman fold protein, TIGR00730 family"/>
    <property type="match status" value="1"/>
</dbReference>
<dbReference type="InterPro" id="IPR005269">
    <property type="entry name" value="LOG"/>
</dbReference>
<evidence type="ECO:0000313" key="3">
    <source>
        <dbReference type="EMBL" id="PHN06402.1"/>
    </source>
</evidence>
<keyword evidence="2" id="KW-0378">Hydrolase</keyword>
<evidence type="ECO:0000256" key="1">
    <source>
        <dbReference type="ARBA" id="ARBA00000274"/>
    </source>
</evidence>
<dbReference type="RefSeq" id="WP_099150385.1">
    <property type="nucleotide sequence ID" value="NZ_PDUD01000018.1"/>
</dbReference>
<gene>
    <name evidence="3" type="ORF">CRP01_12595</name>
</gene>
<evidence type="ECO:0000313" key="4">
    <source>
        <dbReference type="Proteomes" id="UP000223913"/>
    </source>
</evidence>
<dbReference type="GO" id="GO:0008714">
    <property type="term" value="F:AMP nucleosidase activity"/>
    <property type="evidence" value="ECO:0007669"/>
    <property type="project" value="UniProtKB-EC"/>
</dbReference>
<protein>
    <recommendedName>
        <fullName evidence="2">Cytokinin riboside 5'-monophosphate phosphoribohydrolase</fullName>
        <ecNumber evidence="2">3.2.2.n1</ecNumber>
    </recommendedName>
</protein>
<dbReference type="Gene3D" id="3.40.50.450">
    <property type="match status" value="1"/>
</dbReference>
<dbReference type="InterPro" id="IPR052341">
    <property type="entry name" value="LOG_family_nucleotidases"/>
</dbReference>
<dbReference type="PANTHER" id="PTHR43393">
    <property type="entry name" value="CYTOKININ RIBOSIDE 5'-MONOPHOSPHATE PHOSPHORIBOHYDROLASE"/>
    <property type="match status" value="1"/>
</dbReference>
<reference evidence="3 4" key="1">
    <citation type="submission" date="2017-10" db="EMBL/GenBank/DDBJ databases">
        <title>The draft genome sequence of Lewinella nigricans NBRC 102662.</title>
        <authorList>
            <person name="Wang K."/>
        </authorList>
    </citation>
    <scope>NUCLEOTIDE SEQUENCE [LARGE SCALE GENOMIC DNA]</scope>
    <source>
        <strain evidence="3 4">NBRC 102662</strain>
    </source>
</reference>
<dbReference type="PANTHER" id="PTHR43393:SF2">
    <property type="entry name" value="CYTOKININ RIBOSIDE 5'-MONOPHOSPHATE PHOSPHORIBOHYDROLASE"/>
    <property type="match status" value="1"/>
</dbReference>
<keyword evidence="4" id="KW-1185">Reference proteome</keyword>
<dbReference type="SUPFAM" id="SSF102405">
    <property type="entry name" value="MCP/YpsA-like"/>
    <property type="match status" value="1"/>
</dbReference>
<dbReference type="InterPro" id="IPR031100">
    <property type="entry name" value="LOG_fam"/>
</dbReference>
<dbReference type="Proteomes" id="UP000223913">
    <property type="component" value="Unassembled WGS sequence"/>
</dbReference>
<evidence type="ECO:0000256" key="2">
    <source>
        <dbReference type="RuleBase" id="RU363015"/>
    </source>
</evidence>
<proteinExistence type="inferred from homology"/>
<accession>A0A2D0ND26</accession>
<organism evidence="3 4">
    <name type="scientific">Flavilitoribacter nigricans (strain ATCC 23147 / DSM 23189 / NBRC 102662 / NCIMB 1420 / SS-2)</name>
    <name type="common">Lewinella nigricans</name>
    <dbReference type="NCBI Taxonomy" id="1122177"/>
    <lineage>
        <taxon>Bacteria</taxon>
        <taxon>Pseudomonadati</taxon>
        <taxon>Bacteroidota</taxon>
        <taxon>Saprospiria</taxon>
        <taxon>Saprospirales</taxon>
        <taxon>Lewinellaceae</taxon>
        <taxon>Flavilitoribacter</taxon>
    </lineage>
</organism>
<keyword evidence="2" id="KW-0203">Cytokinin biosynthesis</keyword>
<dbReference type="AlphaFoldDB" id="A0A2D0ND26"/>
<sequence>MKKDNGVNVGGKYPMKTWGKALKGENSWTMFKVISEFVEGFETLNSQGPCVSIFGSARTKPDHPYYKTAVEIARLLTVEGYGVITGGGPGIMEAGNKGAFLTGGKSVGLNINLPFEQSHNAFIDPDNNLNFRYFFVRKVMFVKYAQAFVALPGGFGTMDELFEVLTLVQTGKITKVPIILVGSSFWNGMKEWITEVMLEQESNISPQDLDLLPIVDDPADVIKIISDWYGEHAEMLRPNYEL</sequence>
<comment type="caution">
    <text evidence="3">The sequence shown here is derived from an EMBL/GenBank/DDBJ whole genome shotgun (WGS) entry which is preliminary data.</text>
</comment>
<dbReference type="EMBL" id="PDUD01000018">
    <property type="protein sequence ID" value="PHN06402.1"/>
    <property type="molecule type" value="Genomic_DNA"/>
</dbReference>